<evidence type="ECO:0000313" key="2">
    <source>
        <dbReference type="Proteomes" id="UP000002640"/>
    </source>
</evidence>
<dbReference type="Gene3D" id="3.40.50.300">
    <property type="entry name" value="P-loop containing nucleotide triphosphate hydrolases"/>
    <property type="match status" value="1"/>
</dbReference>
<dbReference type="Proteomes" id="UP000002640">
    <property type="component" value="Unassembled WGS sequence"/>
</dbReference>
<organism evidence="1 2">
    <name type="scientific">Phytophthora sojae (strain P6497)</name>
    <name type="common">Soybean stem and root rot agent</name>
    <name type="synonym">Phytophthora megasperma f. sp. glycines</name>
    <dbReference type="NCBI Taxonomy" id="1094619"/>
    <lineage>
        <taxon>Eukaryota</taxon>
        <taxon>Sar</taxon>
        <taxon>Stramenopiles</taxon>
        <taxon>Oomycota</taxon>
        <taxon>Peronosporomycetes</taxon>
        <taxon>Peronosporales</taxon>
        <taxon>Peronosporaceae</taxon>
        <taxon>Phytophthora</taxon>
    </lineage>
</organism>
<proteinExistence type="predicted"/>
<dbReference type="RefSeq" id="XP_009530573.1">
    <property type="nucleotide sequence ID" value="XM_009532278.1"/>
</dbReference>
<name>G4ZTG6_PHYSP</name>
<dbReference type="SUPFAM" id="SSF52540">
    <property type="entry name" value="P-loop containing nucleoside triphosphate hydrolases"/>
    <property type="match status" value="1"/>
</dbReference>
<dbReference type="GeneID" id="20642197"/>
<sequence length="326" mass="37319">MSAKIWYQLVNAATGGPFAHTRASAVRRIRVFDIQDFCAEVYAKDLKRFQSLIESQLRVFKNRDAFNKQHEPLEPSDLVSGLGEDIEHALIVVIPSLYRGSEIIFPFETLKMVGTQCEARLRVPLFGDTRVHELPVGCTRGSGLELRDCEEPLTLFCRPQFLEQWKEMYRNSVRTYALLWIVGPPGAGKSCTTLAFAYALEPFRWDVIWLHLSYKDKVVNFVWLRGNEKVMCTLEMSTLESQLSWLLSKTSTEKTTILFLDGYDFNMKEEREARIICRDWQGKTPPSIDWLSCAQHFGRVETSDLNAPAKFLLCLLEAGGGCMVWN</sequence>
<reference evidence="1 2" key="1">
    <citation type="journal article" date="2006" name="Science">
        <title>Phytophthora genome sequences uncover evolutionary origins and mechanisms of pathogenesis.</title>
        <authorList>
            <person name="Tyler B.M."/>
            <person name="Tripathy S."/>
            <person name="Zhang X."/>
            <person name="Dehal P."/>
            <person name="Jiang R.H."/>
            <person name="Aerts A."/>
            <person name="Arredondo F.D."/>
            <person name="Baxter L."/>
            <person name="Bensasson D."/>
            <person name="Beynon J.L."/>
            <person name="Chapman J."/>
            <person name="Damasceno C.M."/>
            <person name="Dorrance A.E."/>
            <person name="Dou D."/>
            <person name="Dickerman A.W."/>
            <person name="Dubchak I.L."/>
            <person name="Garbelotto M."/>
            <person name="Gijzen M."/>
            <person name="Gordon S.G."/>
            <person name="Govers F."/>
            <person name="Grunwald N.J."/>
            <person name="Huang W."/>
            <person name="Ivors K.L."/>
            <person name="Jones R.W."/>
            <person name="Kamoun S."/>
            <person name="Krampis K."/>
            <person name="Lamour K.H."/>
            <person name="Lee M.K."/>
            <person name="McDonald W.H."/>
            <person name="Medina M."/>
            <person name="Meijer H.J."/>
            <person name="Nordberg E.K."/>
            <person name="Maclean D.J."/>
            <person name="Ospina-Giraldo M.D."/>
            <person name="Morris P.F."/>
            <person name="Phuntumart V."/>
            <person name="Putnam N.H."/>
            <person name="Rash S."/>
            <person name="Rose J.K."/>
            <person name="Sakihama Y."/>
            <person name="Salamov A.A."/>
            <person name="Savidor A."/>
            <person name="Scheuring C.F."/>
            <person name="Smith B.M."/>
            <person name="Sobral B.W."/>
            <person name="Terry A."/>
            <person name="Torto-Alalibo T.A."/>
            <person name="Win J."/>
            <person name="Xu Z."/>
            <person name="Zhang H."/>
            <person name="Grigoriev I.V."/>
            <person name="Rokhsar D.S."/>
            <person name="Boore J.L."/>
        </authorList>
    </citation>
    <scope>NUCLEOTIDE SEQUENCE [LARGE SCALE GENOMIC DNA]</scope>
    <source>
        <strain evidence="1 2">P6497</strain>
    </source>
</reference>
<dbReference type="EMBL" id="JH159156">
    <property type="protein sequence ID" value="EGZ13144.1"/>
    <property type="molecule type" value="Genomic_DNA"/>
</dbReference>
<protein>
    <submittedName>
        <fullName evidence="1">Uncharacterized protein</fullName>
    </submittedName>
</protein>
<dbReference type="OMA" id="GTQCEAR"/>
<evidence type="ECO:0000313" key="1">
    <source>
        <dbReference type="EMBL" id="EGZ13144.1"/>
    </source>
</evidence>
<gene>
    <name evidence="1" type="ORF">PHYSODRAFT_302865</name>
</gene>
<dbReference type="InParanoid" id="G4ZTG6"/>
<keyword evidence="2" id="KW-1185">Reference proteome</keyword>
<accession>G4ZTG6</accession>
<dbReference type="AlphaFoldDB" id="G4ZTG6"/>
<dbReference type="InterPro" id="IPR027417">
    <property type="entry name" value="P-loop_NTPase"/>
</dbReference>
<dbReference type="KEGG" id="psoj:PHYSODRAFT_302865"/>